<organism evidence="2 3">
    <name type="scientific">Brassica cretica</name>
    <name type="common">Mustard</name>
    <dbReference type="NCBI Taxonomy" id="69181"/>
    <lineage>
        <taxon>Eukaryota</taxon>
        <taxon>Viridiplantae</taxon>
        <taxon>Streptophyta</taxon>
        <taxon>Embryophyta</taxon>
        <taxon>Tracheophyta</taxon>
        <taxon>Spermatophyta</taxon>
        <taxon>Magnoliopsida</taxon>
        <taxon>eudicotyledons</taxon>
        <taxon>Gunneridae</taxon>
        <taxon>Pentapetalae</taxon>
        <taxon>rosids</taxon>
        <taxon>malvids</taxon>
        <taxon>Brassicales</taxon>
        <taxon>Brassicaceae</taxon>
        <taxon>Brassiceae</taxon>
        <taxon>Brassica</taxon>
    </lineage>
</organism>
<accession>A0ABQ7B8S2</accession>
<evidence type="ECO:0000313" key="2">
    <source>
        <dbReference type="EMBL" id="KAF3528737.1"/>
    </source>
</evidence>
<dbReference type="EMBL" id="QGKV02001507">
    <property type="protein sequence ID" value="KAF3528737.1"/>
    <property type="molecule type" value="Genomic_DNA"/>
</dbReference>
<evidence type="ECO:0000313" key="3">
    <source>
        <dbReference type="Proteomes" id="UP000266723"/>
    </source>
</evidence>
<feature type="region of interest" description="Disordered" evidence="1">
    <location>
        <begin position="1"/>
        <end position="43"/>
    </location>
</feature>
<sequence length="75" mass="8562">MSNYSGRIRNSPPPMRGTHSRTPYARNDHSNYYSPKAPQPNKSRLKDLYSAKSKVLPSSPTRKDQLLLDLLNLAY</sequence>
<reference evidence="2 3" key="1">
    <citation type="journal article" date="2020" name="BMC Genomics">
        <title>Intraspecific diversification of the crop wild relative Brassica cretica Lam. using demographic model selection.</title>
        <authorList>
            <person name="Kioukis A."/>
            <person name="Michalopoulou V.A."/>
            <person name="Briers L."/>
            <person name="Pirintsos S."/>
            <person name="Studholme D.J."/>
            <person name="Pavlidis P."/>
            <person name="Sarris P.F."/>
        </authorList>
    </citation>
    <scope>NUCLEOTIDE SEQUENCE [LARGE SCALE GENOMIC DNA]</scope>
    <source>
        <strain evidence="3">cv. PFS-1207/04</strain>
    </source>
</reference>
<proteinExistence type="predicted"/>
<name>A0ABQ7B8S2_BRACR</name>
<keyword evidence="3" id="KW-1185">Reference proteome</keyword>
<protein>
    <submittedName>
        <fullName evidence="2">Uncharacterized protein</fullName>
    </submittedName>
</protein>
<dbReference type="Proteomes" id="UP000266723">
    <property type="component" value="Unassembled WGS sequence"/>
</dbReference>
<comment type="caution">
    <text evidence="2">The sequence shown here is derived from an EMBL/GenBank/DDBJ whole genome shotgun (WGS) entry which is preliminary data.</text>
</comment>
<gene>
    <name evidence="2" type="ORF">DY000_02037182</name>
</gene>
<evidence type="ECO:0000256" key="1">
    <source>
        <dbReference type="SAM" id="MobiDB-lite"/>
    </source>
</evidence>